<dbReference type="Proteomes" id="UP000277580">
    <property type="component" value="Unassembled WGS sequence"/>
</dbReference>
<feature type="compositionally biased region" description="Basic and acidic residues" evidence="7">
    <location>
        <begin position="604"/>
        <end position="613"/>
    </location>
</feature>
<keyword evidence="3" id="KW-0805">Transcription regulation</keyword>
<evidence type="ECO:0000256" key="3">
    <source>
        <dbReference type="ARBA" id="ARBA00023015"/>
    </source>
</evidence>
<dbReference type="InterPro" id="IPR003163">
    <property type="entry name" value="Tscrpt_reg_HTH_APSES-type"/>
</dbReference>
<dbReference type="InterPro" id="IPR036887">
    <property type="entry name" value="HTH_APSES_sf"/>
</dbReference>
<evidence type="ECO:0000256" key="6">
    <source>
        <dbReference type="ARBA" id="ARBA00023321"/>
    </source>
</evidence>
<feature type="compositionally biased region" description="Polar residues" evidence="7">
    <location>
        <begin position="161"/>
        <end position="170"/>
    </location>
</feature>
<dbReference type="Pfam" id="PF04383">
    <property type="entry name" value="KilA-N"/>
    <property type="match status" value="1"/>
</dbReference>
<feature type="region of interest" description="Disordered" evidence="7">
    <location>
        <begin position="1"/>
        <end position="138"/>
    </location>
</feature>
<feature type="region of interest" description="Disordered" evidence="7">
    <location>
        <begin position="151"/>
        <end position="181"/>
    </location>
</feature>
<feature type="compositionally biased region" description="Basic and acidic residues" evidence="7">
    <location>
        <begin position="793"/>
        <end position="807"/>
    </location>
</feature>
<evidence type="ECO:0000259" key="8">
    <source>
        <dbReference type="PROSITE" id="PS51299"/>
    </source>
</evidence>
<dbReference type="GO" id="GO:0045944">
    <property type="term" value="P:positive regulation of transcription by RNA polymerase II"/>
    <property type="evidence" value="ECO:0007669"/>
    <property type="project" value="TreeGrafter"/>
</dbReference>
<name>A0A3N4L468_9PEZI</name>
<feature type="compositionally biased region" description="Polar residues" evidence="7">
    <location>
        <begin position="117"/>
        <end position="136"/>
    </location>
</feature>
<comment type="similarity">
    <text evidence="1">Belongs to the EFG1/PHD1/stuA family.</text>
</comment>
<evidence type="ECO:0000313" key="9">
    <source>
        <dbReference type="EMBL" id="RPB16568.1"/>
    </source>
</evidence>
<dbReference type="GO" id="GO:0043565">
    <property type="term" value="F:sequence-specific DNA binding"/>
    <property type="evidence" value="ECO:0007669"/>
    <property type="project" value="TreeGrafter"/>
</dbReference>
<evidence type="ECO:0000313" key="10">
    <source>
        <dbReference type="Proteomes" id="UP000277580"/>
    </source>
</evidence>
<feature type="compositionally biased region" description="Polar residues" evidence="7">
    <location>
        <begin position="1"/>
        <end position="39"/>
    </location>
</feature>
<evidence type="ECO:0000256" key="5">
    <source>
        <dbReference type="ARBA" id="ARBA00023163"/>
    </source>
</evidence>
<reference evidence="9 10" key="1">
    <citation type="journal article" date="2018" name="Nat. Ecol. Evol.">
        <title>Pezizomycetes genomes reveal the molecular basis of ectomycorrhizal truffle lifestyle.</title>
        <authorList>
            <person name="Murat C."/>
            <person name="Payen T."/>
            <person name="Noel B."/>
            <person name="Kuo A."/>
            <person name="Morin E."/>
            <person name="Chen J."/>
            <person name="Kohler A."/>
            <person name="Krizsan K."/>
            <person name="Balestrini R."/>
            <person name="Da Silva C."/>
            <person name="Montanini B."/>
            <person name="Hainaut M."/>
            <person name="Levati E."/>
            <person name="Barry K.W."/>
            <person name="Belfiori B."/>
            <person name="Cichocki N."/>
            <person name="Clum A."/>
            <person name="Dockter R.B."/>
            <person name="Fauchery L."/>
            <person name="Guy J."/>
            <person name="Iotti M."/>
            <person name="Le Tacon F."/>
            <person name="Lindquist E.A."/>
            <person name="Lipzen A."/>
            <person name="Malagnac F."/>
            <person name="Mello A."/>
            <person name="Molinier V."/>
            <person name="Miyauchi S."/>
            <person name="Poulain J."/>
            <person name="Riccioni C."/>
            <person name="Rubini A."/>
            <person name="Sitrit Y."/>
            <person name="Splivallo R."/>
            <person name="Traeger S."/>
            <person name="Wang M."/>
            <person name="Zifcakova L."/>
            <person name="Wipf D."/>
            <person name="Zambonelli A."/>
            <person name="Paolocci F."/>
            <person name="Nowrousian M."/>
            <person name="Ottonello S."/>
            <person name="Baldrian P."/>
            <person name="Spatafora J.W."/>
            <person name="Henrissat B."/>
            <person name="Nagy L.G."/>
            <person name="Aury J.M."/>
            <person name="Wincker P."/>
            <person name="Grigoriev I.V."/>
            <person name="Bonfante P."/>
            <person name="Martin F.M."/>
        </authorList>
    </citation>
    <scope>NUCLEOTIDE SEQUENCE [LARGE SCALE GENOMIC DNA]</scope>
    <source>
        <strain evidence="9 10">CCBAS932</strain>
    </source>
</reference>
<dbReference type="FunFam" id="3.10.260.10:FF:000003">
    <property type="entry name" value="Ascospore maturation 1 protein"/>
    <property type="match status" value="1"/>
</dbReference>
<accession>A0A3N4L468</accession>
<dbReference type="InterPro" id="IPR018004">
    <property type="entry name" value="KilA/APSES_HTH"/>
</dbReference>
<feature type="compositionally biased region" description="Polar residues" evidence="7">
    <location>
        <begin position="90"/>
        <end position="105"/>
    </location>
</feature>
<dbReference type="GO" id="GO:0030435">
    <property type="term" value="P:sporulation resulting in formation of a cellular spore"/>
    <property type="evidence" value="ECO:0007669"/>
    <property type="project" value="UniProtKB-KW"/>
</dbReference>
<feature type="compositionally biased region" description="Basic and acidic residues" evidence="7">
    <location>
        <begin position="569"/>
        <end position="578"/>
    </location>
</feature>
<dbReference type="SUPFAM" id="SSF54616">
    <property type="entry name" value="DNA-binding domain of Mlu1-box binding protein MBP1"/>
    <property type="match status" value="1"/>
</dbReference>
<feature type="compositionally biased region" description="Polar residues" evidence="7">
    <location>
        <begin position="534"/>
        <end position="544"/>
    </location>
</feature>
<feature type="compositionally biased region" description="Low complexity" evidence="7">
    <location>
        <begin position="397"/>
        <end position="406"/>
    </location>
</feature>
<feature type="compositionally biased region" description="Low complexity" evidence="7">
    <location>
        <begin position="479"/>
        <end position="506"/>
    </location>
</feature>
<dbReference type="InterPro" id="IPR029790">
    <property type="entry name" value="EFG1/Phd1/StuA"/>
</dbReference>
<evidence type="ECO:0000256" key="4">
    <source>
        <dbReference type="ARBA" id="ARBA00023125"/>
    </source>
</evidence>
<sequence>MSNDKPPSALSIPQSVTNLSNNSPRSLGTSILNGSHTGPNSANASSLSKLNTPPGNNGPPQQHALPNPNIHSPQQQHPQSYPSHGPQFSPYGNDNSGYMQSQSQPPYIGVDFHQHHLSQGQPPTPQTATSGSNMNFPPQPPVLQPNYNQPHHNGFPPFQFPASNGVSSPAGQPGVSGPMVHPTQQLLPLPQNTQLTPSPSPLTAVSAGGPQTPASATAAGGFGNQTFDTTGQHAPPGMKPRVTATLWEDEGSLCFQVEAKGVCVARREDNHMINGTKLLNVAGMTRGRRDGILKSEKVRHVVKIGPMHLKGVWIPFDRALDFANKEKITELLYPLFVHNIGALLYHPANTHRTHAVVAAAERRKQDNLQNQMQQQRRGPSELISSPHPPPLHHHHAMQGGMQQPHHLAPHNLAQGPHQINSRPGIERSLSFPTPPSSASSVMGGVNPDGSFWNGGSMVQGGPGSQPLAIDTVMNSRSMPTTPATTPPGGAIQQLQSYPPLQQSGPYNSNASGMPQNNPIAQQNMQRFGQPLPQPTQYMNQNREASNMGPPPTARGPPASLSRPSSRQNNAEEVHPKEEGGEEQNGLEQGEHEDQNQGEEEAEHEADHEEEYTHDANNYPGGHRSGNSYYPPLNADHAPHLSPEINGSPNHGGQAPSTPVRSYGTASGNVPRTIDGGSGATPRTAPTASQSQWVQNPHGYSTPPRTATNGGRQAPPQRNLYQLVSGDAAADQHNGSNGAGAPDSGYPGQGLGVSIPAQTPQQPYSGMNGSSTPSSNKRMRMEDEDENGSRPSSRGHDERPGGDSEGGLKRRKTIREGSTPVIGGAGSAFDRNADGRLNRTRSAVQPTRAANRR</sequence>
<dbReference type="PROSITE" id="PS51299">
    <property type="entry name" value="HTH_APSES"/>
    <property type="match status" value="1"/>
</dbReference>
<feature type="compositionally biased region" description="Polar residues" evidence="7">
    <location>
        <begin position="507"/>
        <end position="526"/>
    </location>
</feature>
<dbReference type="GO" id="GO:0048315">
    <property type="term" value="P:conidium formation"/>
    <property type="evidence" value="ECO:0007669"/>
    <property type="project" value="UniProtKB-KW"/>
</dbReference>
<feature type="compositionally biased region" description="Polar residues" evidence="7">
    <location>
        <begin position="644"/>
        <end position="669"/>
    </location>
</feature>
<keyword evidence="6" id="KW-0183">Conidiation</keyword>
<keyword evidence="10" id="KW-1185">Reference proteome</keyword>
<dbReference type="GO" id="GO:0003700">
    <property type="term" value="F:DNA-binding transcription factor activity"/>
    <property type="evidence" value="ECO:0007669"/>
    <property type="project" value="TreeGrafter"/>
</dbReference>
<dbReference type="GO" id="GO:0005634">
    <property type="term" value="C:nucleus"/>
    <property type="evidence" value="ECO:0007669"/>
    <property type="project" value="TreeGrafter"/>
</dbReference>
<gene>
    <name evidence="9" type="ORF">P167DRAFT_541910</name>
</gene>
<feature type="domain" description="HTH APSES-type" evidence="8">
    <location>
        <begin position="241"/>
        <end position="347"/>
    </location>
</feature>
<evidence type="ECO:0000256" key="7">
    <source>
        <dbReference type="SAM" id="MobiDB-lite"/>
    </source>
</evidence>
<dbReference type="PANTHER" id="PTHR47792">
    <property type="entry name" value="PROTEIN SOK2-RELATED"/>
    <property type="match status" value="1"/>
</dbReference>
<feature type="compositionally biased region" description="Low complexity" evidence="7">
    <location>
        <begin position="40"/>
        <end position="87"/>
    </location>
</feature>
<evidence type="ECO:0000256" key="1">
    <source>
        <dbReference type="ARBA" id="ARBA00007247"/>
    </source>
</evidence>
<dbReference type="SMART" id="SM01252">
    <property type="entry name" value="KilA-N"/>
    <property type="match status" value="1"/>
</dbReference>
<dbReference type="InParanoid" id="A0A3N4L468"/>
<dbReference type="STRING" id="1392247.A0A3N4L468"/>
<feature type="compositionally biased region" description="Polar residues" evidence="7">
    <location>
        <begin position="683"/>
        <end position="710"/>
    </location>
</feature>
<dbReference type="EMBL" id="ML119108">
    <property type="protein sequence ID" value="RPB16568.1"/>
    <property type="molecule type" value="Genomic_DNA"/>
</dbReference>
<protein>
    <recommendedName>
        <fullName evidence="8">HTH APSES-type domain-containing protein</fullName>
    </recommendedName>
</protein>
<dbReference type="AlphaFoldDB" id="A0A3N4L468"/>
<dbReference type="PANTHER" id="PTHR47792:SF1">
    <property type="entry name" value="PROTEIN SOK2-RELATED"/>
    <property type="match status" value="1"/>
</dbReference>
<evidence type="ECO:0000256" key="2">
    <source>
        <dbReference type="ARBA" id="ARBA00022969"/>
    </source>
</evidence>
<feature type="compositionally biased region" description="Polar residues" evidence="7">
    <location>
        <begin position="755"/>
        <end position="775"/>
    </location>
</feature>
<keyword evidence="2" id="KW-0749">Sporulation</keyword>
<feature type="region of interest" description="Disordered" evidence="7">
    <location>
        <begin position="364"/>
        <end position="852"/>
    </location>
</feature>
<keyword evidence="5" id="KW-0804">Transcription</keyword>
<dbReference type="OrthoDB" id="5407653at2759"/>
<dbReference type="Gene3D" id="3.10.260.10">
    <property type="entry name" value="Transcription regulator HTH, APSES-type DNA-binding domain"/>
    <property type="match status" value="1"/>
</dbReference>
<organism evidence="9 10">
    <name type="scientific">Morchella conica CCBAS932</name>
    <dbReference type="NCBI Taxonomy" id="1392247"/>
    <lineage>
        <taxon>Eukaryota</taxon>
        <taxon>Fungi</taxon>
        <taxon>Dikarya</taxon>
        <taxon>Ascomycota</taxon>
        <taxon>Pezizomycotina</taxon>
        <taxon>Pezizomycetes</taxon>
        <taxon>Pezizales</taxon>
        <taxon>Morchellaceae</taxon>
        <taxon>Morchella</taxon>
    </lineage>
</organism>
<keyword evidence="4" id="KW-0238">DNA-binding</keyword>
<proteinExistence type="inferred from homology"/>